<gene>
    <name evidence="1" type="ORF">CAMGR0001_0448</name>
</gene>
<organism evidence="1 2">
    <name type="scientific">Campylobacter gracilis RM3268</name>
    <dbReference type="NCBI Taxonomy" id="553220"/>
    <lineage>
        <taxon>Bacteria</taxon>
        <taxon>Pseudomonadati</taxon>
        <taxon>Campylobacterota</taxon>
        <taxon>Epsilonproteobacteria</taxon>
        <taxon>Campylobacterales</taxon>
        <taxon>Campylobacteraceae</taxon>
        <taxon>Campylobacter</taxon>
    </lineage>
</organism>
<evidence type="ECO:0000313" key="1">
    <source>
        <dbReference type="EMBL" id="EEV17617.1"/>
    </source>
</evidence>
<sequence length="43" mass="4710">MVPGGSGDFLVEVDGRKLFFNKDFAKPRFPSEGEILNLIKVAA</sequence>
<evidence type="ECO:0008006" key="3">
    <source>
        <dbReference type="Google" id="ProtNLM"/>
    </source>
</evidence>
<dbReference type="Proteomes" id="UP000005709">
    <property type="component" value="Unassembled WGS sequence"/>
</dbReference>
<proteinExistence type="predicted"/>
<dbReference type="EMBL" id="ACYG01000024">
    <property type="protein sequence ID" value="EEV17617.1"/>
    <property type="molecule type" value="Genomic_DNA"/>
</dbReference>
<accession>C8PHK3</accession>
<keyword evidence="2" id="KW-1185">Reference proteome</keyword>
<evidence type="ECO:0000313" key="2">
    <source>
        <dbReference type="Proteomes" id="UP000005709"/>
    </source>
</evidence>
<protein>
    <recommendedName>
        <fullName evidence="3">SelT/selW/selH selenoprotein domain protein</fullName>
    </recommendedName>
</protein>
<reference evidence="1 2" key="1">
    <citation type="submission" date="2009-07" db="EMBL/GenBank/DDBJ databases">
        <authorList>
            <person name="Madupu R."/>
            <person name="Sebastian Y."/>
            <person name="Durkin A.S."/>
            <person name="Torralba M."/>
            <person name="Methe B."/>
            <person name="Sutton G.G."/>
            <person name="Strausberg R.L."/>
            <person name="Nelson K.E."/>
        </authorList>
    </citation>
    <scope>NUCLEOTIDE SEQUENCE [LARGE SCALE GENOMIC DNA]</scope>
    <source>
        <strain evidence="1 2">RM3268</strain>
    </source>
</reference>
<comment type="caution">
    <text evidence="1">The sequence shown here is derived from an EMBL/GenBank/DDBJ whole genome shotgun (WGS) entry which is preliminary data.</text>
</comment>
<dbReference type="AlphaFoldDB" id="C8PHK3"/>
<name>C8PHK3_9BACT</name>